<comment type="caution">
    <text evidence="3">The sequence shown here is derived from an EMBL/GenBank/DDBJ whole genome shotgun (WGS) entry which is preliminary data.</text>
</comment>
<evidence type="ECO:0000259" key="2">
    <source>
        <dbReference type="PROSITE" id="PS50853"/>
    </source>
</evidence>
<gene>
    <name evidence="3" type="ORF">IC234_08075</name>
</gene>
<dbReference type="InterPro" id="IPR036116">
    <property type="entry name" value="FN3_sf"/>
</dbReference>
<dbReference type="Proteomes" id="UP000606003">
    <property type="component" value="Unassembled WGS sequence"/>
</dbReference>
<organism evidence="3 4">
    <name type="scientific">Hymenobacter armeniacus</name>
    <dbReference type="NCBI Taxonomy" id="2771358"/>
    <lineage>
        <taxon>Bacteria</taxon>
        <taxon>Pseudomonadati</taxon>
        <taxon>Bacteroidota</taxon>
        <taxon>Cytophagia</taxon>
        <taxon>Cytophagales</taxon>
        <taxon>Hymenobacteraceae</taxon>
        <taxon>Hymenobacter</taxon>
    </lineage>
</organism>
<evidence type="ECO:0000313" key="3">
    <source>
        <dbReference type="EMBL" id="MBD2722083.1"/>
    </source>
</evidence>
<evidence type="ECO:0000256" key="1">
    <source>
        <dbReference type="ARBA" id="ARBA00022737"/>
    </source>
</evidence>
<dbReference type="SMART" id="SM00060">
    <property type="entry name" value="FN3"/>
    <property type="match status" value="4"/>
</dbReference>
<proteinExistence type="predicted"/>
<dbReference type="Pfam" id="PF00041">
    <property type="entry name" value="fn3"/>
    <property type="match status" value="1"/>
</dbReference>
<dbReference type="InterPro" id="IPR026444">
    <property type="entry name" value="Secre_tail"/>
</dbReference>
<dbReference type="Gene3D" id="2.60.40.2700">
    <property type="match status" value="1"/>
</dbReference>
<dbReference type="PANTHER" id="PTHR46708">
    <property type="entry name" value="TENASCIN"/>
    <property type="match status" value="1"/>
</dbReference>
<sequence>MGAFLAGAAQAAPVPVAVTGYTADVVADGSGAAATRTTADFDGVSYALMALGYTNPAGASATVGLPASGLINSAATPGLSFQLASYTANNSLRIATAATGTLTLATPRTAGDLYVLASSGSGVSTVGVTVTFSDGTTQIFSSISVGDWFGGSGAAIAGIGRVSTADNVITNNTTDPRLYEYKFTLAPANISKLVQSVTFNKTSTGGVLNVMGLSVNPVCNSAPTAGTAVATATNTCAAAGIVVSLTGVSTDGGLAYQWQSSTNGGTSYTDITGATNATYTVAGQTTTTLYRARVTCSATAQSANSTPVTISSTAPTYATLPVIESFEGTWLDVCNTRDVPNASWRNSPATGNNSWRRDDDAAAAAWTLPNSYLYTPVASQGSRSARFHSGYTQSGVMALLDLYVNLSAAGAKRLSFDINNSAGSDSLVVQISNDGGATFSRLVGFGVTGPGFVTQVLPISSTSATAVIRFRGRGDFLSNDIGLDNIILESATGCLTPAGLTATTTTTTATLTWLTGGTGTYTVVYGPTGFNPATGGTRVTGLTGPSTTITGLTPGTTYQFYVTLNCAGGANSGTAGPVAFTTQIINDDPCGATVLTINNVCTPISTTTVGATQTPSTVYAGGAQGTGCGSISAPRDVWFQFTTAATGPTSTQVRITVTGGAASVVRAYAGTACTGPLTYISCVGTGSNTAAPVLDLSNLTPSTTYYIRVNEYSTSGTLGNFTICASPVPNCPAPTGLGTGALTSSTAVLNWSGTLAAGSTYSVIYGLNGFLPATGGTTVSGLTANTTTLTGLSATTAYQFYVQQICGGFNGSSTLAGPFPFTTPLTVPANDEPCGALALGSTAVSGTTVGATTGTQASIQLPACAGGSLPKDVWFAFTANATTSTFTITGTAAGAVRVYSSPSCSAGPFTQVFCQGSSANNTAFSGPVAVTGLSVGTRYYVAVSGYGSSDTPGAFTIAATNVLAARAQTNSSALQVFPNPSNTGQLALRLSAPGASQATLLNALGQAVRSQVLPSGTAEHLLSTRGLAAGVYTLRVQAGAEVYTQKVVLE</sequence>
<dbReference type="NCBIfam" id="TIGR04183">
    <property type="entry name" value="Por_Secre_tail"/>
    <property type="match status" value="1"/>
</dbReference>
<dbReference type="Pfam" id="PF23759">
    <property type="entry name" value="GBD_T9SS_assoc"/>
    <property type="match status" value="1"/>
</dbReference>
<feature type="domain" description="Fibronectin type-III" evidence="2">
    <location>
        <begin position="496"/>
        <end position="585"/>
    </location>
</feature>
<dbReference type="EMBL" id="JACXAC010000002">
    <property type="protein sequence ID" value="MBD2722083.1"/>
    <property type="molecule type" value="Genomic_DNA"/>
</dbReference>
<protein>
    <submittedName>
        <fullName evidence="3">T9SS type A sorting domain-containing protein</fullName>
    </submittedName>
</protein>
<dbReference type="InterPro" id="IPR050991">
    <property type="entry name" value="ECM_Regulatory_Proteins"/>
</dbReference>
<dbReference type="InterPro" id="IPR056600">
    <property type="entry name" value="GBD_T9SS_assoc"/>
</dbReference>
<dbReference type="PROSITE" id="PS50853">
    <property type="entry name" value="FN3"/>
    <property type="match status" value="2"/>
</dbReference>
<dbReference type="Pfam" id="PF18962">
    <property type="entry name" value="Por_Secre_tail"/>
    <property type="match status" value="1"/>
</dbReference>
<keyword evidence="1" id="KW-0677">Repeat</keyword>
<dbReference type="PANTHER" id="PTHR46708:SF2">
    <property type="entry name" value="FIBRONECTIN TYPE-III DOMAIN-CONTAINING PROTEIN"/>
    <property type="match status" value="1"/>
</dbReference>
<name>A0ABR8JSZ3_9BACT</name>
<keyword evidence="4" id="KW-1185">Reference proteome</keyword>
<dbReference type="SUPFAM" id="SSF49265">
    <property type="entry name" value="Fibronectin type III"/>
    <property type="match status" value="2"/>
</dbReference>
<accession>A0ABR8JSZ3</accession>
<reference evidence="3 4" key="1">
    <citation type="submission" date="2020-09" db="EMBL/GenBank/DDBJ databases">
        <authorList>
            <person name="Kim M.K."/>
        </authorList>
    </citation>
    <scope>NUCLEOTIDE SEQUENCE [LARGE SCALE GENOMIC DNA]</scope>
    <source>
        <strain evidence="3 4">BT189</strain>
    </source>
</reference>
<dbReference type="InterPro" id="IPR003961">
    <property type="entry name" value="FN3_dom"/>
</dbReference>
<dbReference type="InterPro" id="IPR013783">
    <property type="entry name" value="Ig-like_fold"/>
</dbReference>
<evidence type="ECO:0000313" key="4">
    <source>
        <dbReference type="Proteomes" id="UP000606003"/>
    </source>
</evidence>
<dbReference type="Gene3D" id="2.60.40.10">
    <property type="entry name" value="Immunoglobulins"/>
    <property type="match status" value="2"/>
</dbReference>
<feature type="domain" description="Fibronectin type-III" evidence="2">
    <location>
        <begin position="733"/>
        <end position="826"/>
    </location>
</feature>